<dbReference type="AlphaFoldDB" id="G0V9B6"/>
<dbReference type="GO" id="GO:0006750">
    <property type="term" value="P:glutathione biosynthetic process"/>
    <property type="evidence" value="ECO:0007669"/>
    <property type="project" value="EnsemblFungi"/>
</dbReference>
<dbReference type="NCBIfam" id="NF002537">
    <property type="entry name" value="PRK02090.1"/>
    <property type="match status" value="1"/>
</dbReference>
<evidence type="ECO:0000259" key="13">
    <source>
        <dbReference type="Pfam" id="PF01507"/>
    </source>
</evidence>
<dbReference type="InterPro" id="IPR011800">
    <property type="entry name" value="PAPS_reductase_CysH"/>
</dbReference>
<evidence type="ECO:0000256" key="10">
    <source>
        <dbReference type="ARBA" id="ARBA00078053"/>
    </source>
</evidence>
<feature type="domain" description="Phosphoadenosine phosphosulphate reductase" evidence="13">
    <location>
        <begin position="57"/>
        <end position="239"/>
    </location>
</feature>
<evidence type="ECO:0000256" key="9">
    <source>
        <dbReference type="ARBA" id="ARBA00052536"/>
    </source>
</evidence>
<dbReference type="NCBIfam" id="TIGR02057">
    <property type="entry name" value="PAPS_reductase"/>
    <property type="match status" value="1"/>
</dbReference>
<dbReference type="CDD" id="cd23945">
    <property type="entry name" value="PAPS_reductase"/>
    <property type="match status" value="1"/>
</dbReference>
<dbReference type="FunCoup" id="G0V9B6">
    <property type="interactions" value="732"/>
</dbReference>
<dbReference type="EC" id="1.8.4.8" evidence="3"/>
<dbReference type="OrthoDB" id="7869097at2759"/>
<dbReference type="PIRSF" id="PIRSF000857">
    <property type="entry name" value="PAPS_reductase"/>
    <property type="match status" value="1"/>
</dbReference>
<dbReference type="GeneID" id="96901542"/>
<dbReference type="STRING" id="1064592.G0V9B6"/>
<dbReference type="NCBIfam" id="TIGR00434">
    <property type="entry name" value="cysH"/>
    <property type="match status" value="1"/>
</dbReference>
<comment type="pathway">
    <text evidence="1">Sulfur metabolism; hydrogen sulfide biosynthesis; sulfite from sulfate: step 3/3.</text>
</comment>
<evidence type="ECO:0000256" key="8">
    <source>
        <dbReference type="ARBA" id="ARBA00023192"/>
    </source>
</evidence>
<comment type="similarity">
    <text evidence="2">Belongs to the PAPS reductase family. CysH subfamily.</text>
</comment>
<dbReference type="KEGG" id="ncs:NCAS_0A15090"/>
<evidence type="ECO:0000256" key="1">
    <source>
        <dbReference type="ARBA" id="ARBA00004848"/>
    </source>
</evidence>
<dbReference type="FunFam" id="3.40.50.620:FF:000151">
    <property type="entry name" value="Phosphoadenosine phosphosulfate reductase"/>
    <property type="match status" value="1"/>
</dbReference>
<reference evidence="14 15" key="1">
    <citation type="journal article" date="2011" name="Proc. Natl. Acad. Sci. U.S.A.">
        <title>Evolutionary erosion of yeast sex chromosomes by mating-type switching accidents.</title>
        <authorList>
            <person name="Gordon J.L."/>
            <person name="Armisen D."/>
            <person name="Proux-Wera E."/>
            <person name="Oheigeartaigh S.S."/>
            <person name="Byrne K.P."/>
            <person name="Wolfe K.H."/>
        </authorList>
    </citation>
    <scope>NUCLEOTIDE SEQUENCE [LARGE SCALE GENOMIC DNA]</scope>
    <source>
        <strain evidence="15">ATCC 76901 / BCRC 22586 / CBS 4309 / NBRC 1992 / NRRL Y-12630</strain>
    </source>
</reference>
<evidence type="ECO:0000256" key="3">
    <source>
        <dbReference type="ARBA" id="ARBA00013096"/>
    </source>
</evidence>
<dbReference type="GO" id="GO:0009086">
    <property type="term" value="P:methionine biosynthetic process"/>
    <property type="evidence" value="ECO:0007669"/>
    <property type="project" value="UniProtKB-KW"/>
</dbReference>
<sequence>MLDNGQYARMTTTNKSYKLNNDITVTQEQIDHWNSQLSQVSTPQEILQWSLITFPHLFQTTAFGLTGLATIDMLSRLISADNKIVPLIFIDTLHHFPQTLDLLARVEEKYYKPRGQKVHVFQPKDVTSEKEFADKYGDFLWEKDDDKYDFLVKAEPAHRAYKTLNVTAVFTGRRKSQGAQRSELQFVELDELNGIVKINPLANWDFNQVKQYVDEHKVQYNELLDLGYRSIGDYHSTQPVKEGEDERAGRWKGKAKTECGIHETSRFAQFLKEKANE</sequence>
<dbReference type="GO" id="GO:0019344">
    <property type="term" value="P:cysteine biosynthetic process"/>
    <property type="evidence" value="ECO:0007669"/>
    <property type="project" value="UniProtKB-KW"/>
</dbReference>
<dbReference type="InterPro" id="IPR004511">
    <property type="entry name" value="PAPS/APS_Rdtase"/>
</dbReference>
<organism evidence="14 15">
    <name type="scientific">Naumovozyma castellii</name>
    <name type="common">Yeast</name>
    <name type="synonym">Saccharomyces castellii</name>
    <dbReference type="NCBI Taxonomy" id="27288"/>
    <lineage>
        <taxon>Eukaryota</taxon>
        <taxon>Fungi</taxon>
        <taxon>Dikarya</taxon>
        <taxon>Ascomycota</taxon>
        <taxon>Saccharomycotina</taxon>
        <taxon>Saccharomycetes</taxon>
        <taxon>Saccharomycetales</taxon>
        <taxon>Saccharomycetaceae</taxon>
        <taxon>Naumovozyma</taxon>
    </lineage>
</organism>
<dbReference type="GO" id="GO:0004604">
    <property type="term" value="F:phosphoadenylyl-sulfate reductase (thioredoxin) activity"/>
    <property type="evidence" value="ECO:0007669"/>
    <property type="project" value="UniProtKB-EC"/>
</dbReference>
<evidence type="ECO:0000313" key="14">
    <source>
        <dbReference type="EMBL" id="CCC68067.1"/>
    </source>
</evidence>
<gene>
    <name evidence="14" type="primary">NCAS0A15090</name>
    <name evidence="14" type="ordered locus">NCAS_0A15090</name>
</gene>
<dbReference type="Gene3D" id="3.40.50.620">
    <property type="entry name" value="HUPs"/>
    <property type="match status" value="1"/>
</dbReference>
<evidence type="ECO:0000256" key="2">
    <source>
        <dbReference type="ARBA" id="ARBA00009732"/>
    </source>
</evidence>
<dbReference type="HOGENOM" id="CLU_044089_0_1_1"/>
<keyword evidence="4" id="KW-0028">Amino-acid biosynthesis</keyword>
<comment type="catalytic activity">
    <reaction evidence="9">
        <text>[thioredoxin]-disulfide + sulfite + adenosine 3',5'-bisphosphate + 2 H(+) = [thioredoxin]-dithiol + 3'-phosphoadenylyl sulfate</text>
        <dbReference type="Rhea" id="RHEA:11724"/>
        <dbReference type="Rhea" id="RHEA-COMP:10698"/>
        <dbReference type="Rhea" id="RHEA-COMP:10700"/>
        <dbReference type="ChEBI" id="CHEBI:15378"/>
        <dbReference type="ChEBI" id="CHEBI:17359"/>
        <dbReference type="ChEBI" id="CHEBI:29950"/>
        <dbReference type="ChEBI" id="CHEBI:50058"/>
        <dbReference type="ChEBI" id="CHEBI:58339"/>
        <dbReference type="ChEBI" id="CHEBI:58343"/>
        <dbReference type="EC" id="1.8.4.8"/>
    </reaction>
</comment>
<evidence type="ECO:0000256" key="12">
    <source>
        <dbReference type="ARBA" id="ARBA00082553"/>
    </source>
</evidence>
<dbReference type="HAMAP" id="MF_00063">
    <property type="entry name" value="CysH"/>
    <property type="match status" value="1"/>
</dbReference>
<evidence type="ECO:0000313" key="15">
    <source>
        <dbReference type="Proteomes" id="UP000001640"/>
    </source>
</evidence>
<accession>G0V9B6</accession>
<dbReference type="InterPro" id="IPR002500">
    <property type="entry name" value="PAPS_reduct_dom"/>
</dbReference>
<dbReference type="InParanoid" id="G0V9B6"/>
<evidence type="ECO:0000256" key="4">
    <source>
        <dbReference type="ARBA" id="ARBA00022605"/>
    </source>
</evidence>
<keyword evidence="7" id="KW-0486">Methionine biosynthesis</keyword>
<dbReference type="PANTHER" id="PTHR46509:SF1">
    <property type="entry name" value="PHOSPHOADENOSINE PHOSPHOSULFATE REDUCTASE"/>
    <property type="match status" value="1"/>
</dbReference>
<dbReference type="RefSeq" id="XP_003674445.1">
    <property type="nucleotide sequence ID" value="XM_003674397.1"/>
</dbReference>
<evidence type="ECO:0000256" key="7">
    <source>
        <dbReference type="ARBA" id="ARBA00023167"/>
    </source>
</evidence>
<dbReference type="EMBL" id="HE576752">
    <property type="protein sequence ID" value="CCC68067.1"/>
    <property type="molecule type" value="Genomic_DNA"/>
</dbReference>
<dbReference type="SUPFAM" id="SSF52402">
    <property type="entry name" value="Adenine nucleotide alpha hydrolases-like"/>
    <property type="match status" value="1"/>
</dbReference>
<name>G0V9B6_NAUCA</name>
<keyword evidence="5" id="KW-0521">NADP</keyword>
<dbReference type="GO" id="GO:0005737">
    <property type="term" value="C:cytoplasm"/>
    <property type="evidence" value="ECO:0007669"/>
    <property type="project" value="TreeGrafter"/>
</dbReference>
<evidence type="ECO:0000256" key="6">
    <source>
        <dbReference type="ARBA" id="ARBA00023002"/>
    </source>
</evidence>
<proteinExistence type="inferred from homology"/>
<protein>
    <recommendedName>
        <fullName evidence="3">phosphoadenylyl-sulfate reductase (thioredoxin)</fullName>
        <ecNumber evidence="3">1.8.4.8</ecNumber>
    </recommendedName>
    <alternativeName>
        <fullName evidence="10">3'-phosphoadenylylsulfate reductase</fullName>
    </alternativeName>
    <alternativeName>
        <fullName evidence="12">PAPS reductase, thioredoxin dependent</fullName>
    </alternativeName>
    <alternativeName>
        <fullName evidence="11">PAdoPS reductase</fullName>
    </alternativeName>
</protein>
<dbReference type="OMA" id="PIARWTQ"/>
<keyword evidence="15" id="KW-1185">Reference proteome</keyword>
<evidence type="ECO:0000256" key="11">
    <source>
        <dbReference type="ARBA" id="ARBA00082472"/>
    </source>
</evidence>
<dbReference type="Proteomes" id="UP000001640">
    <property type="component" value="Chromosome 1"/>
</dbReference>
<reference key="2">
    <citation type="submission" date="2011-08" db="EMBL/GenBank/DDBJ databases">
        <title>Genome sequence of Naumovozyma castellii.</title>
        <authorList>
            <person name="Gordon J.L."/>
            <person name="Armisen D."/>
            <person name="Proux-Wera E."/>
            <person name="OhEigeartaigh S.S."/>
            <person name="Byrne K.P."/>
            <person name="Wolfe K.H."/>
        </authorList>
    </citation>
    <scope>NUCLEOTIDE SEQUENCE</scope>
    <source>
        <strain>Type strain:CBS 4309</strain>
    </source>
</reference>
<dbReference type="PANTHER" id="PTHR46509">
    <property type="entry name" value="PHOSPHOADENOSINE PHOSPHOSULFATE REDUCTASE"/>
    <property type="match status" value="1"/>
</dbReference>
<dbReference type="Pfam" id="PF01507">
    <property type="entry name" value="PAPS_reduct"/>
    <property type="match status" value="1"/>
</dbReference>
<keyword evidence="6" id="KW-0560">Oxidoreductase</keyword>
<evidence type="ECO:0000256" key="5">
    <source>
        <dbReference type="ARBA" id="ARBA00022857"/>
    </source>
</evidence>
<keyword evidence="8" id="KW-0198">Cysteine biosynthesis</keyword>
<dbReference type="GO" id="GO:0019379">
    <property type="term" value="P:sulfate assimilation, phosphoadenylyl sulfate reduction by phosphoadenylyl-sulfate reductase (thioredoxin)"/>
    <property type="evidence" value="ECO:0007669"/>
    <property type="project" value="EnsemblFungi"/>
</dbReference>
<dbReference type="InterPro" id="IPR014729">
    <property type="entry name" value="Rossmann-like_a/b/a_fold"/>
</dbReference>
<dbReference type="eggNOG" id="KOG0189">
    <property type="taxonomic scope" value="Eukaryota"/>
</dbReference>